<evidence type="ECO:0000313" key="3">
    <source>
        <dbReference type="Proteomes" id="UP000095210"/>
    </source>
</evidence>
<dbReference type="KEGG" id="ahm:TL08_20820"/>
<feature type="region of interest" description="Disordered" evidence="1">
    <location>
        <begin position="156"/>
        <end position="236"/>
    </location>
</feature>
<evidence type="ECO:0000313" key="2">
    <source>
        <dbReference type="EMBL" id="AOS64955.1"/>
    </source>
</evidence>
<name>A0AAC9HUV2_9PSEU</name>
<feature type="compositionally biased region" description="Basic and acidic residues" evidence="1">
    <location>
        <begin position="196"/>
        <end position="208"/>
    </location>
</feature>
<dbReference type="AlphaFoldDB" id="A0AAC9HUV2"/>
<dbReference type="EMBL" id="CP014859">
    <property type="protein sequence ID" value="AOS64955.1"/>
    <property type="molecule type" value="Genomic_DNA"/>
</dbReference>
<organism evidence="2 3">
    <name type="scientific">Actinoalloteichus hymeniacidonis</name>
    <dbReference type="NCBI Taxonomy" id="340345"/>
    <lineage>
        <taxon>Bacteria</taxon>
        <taxon>Bacillati</taxon>
        <taxon>Actinomycetota</taxon>
        <taxon>Actinomycetes</taxon>
        <taxon>Pseudonocardiales</taxon>
        <taxon>Pseudonocardiaceae</taxon>
        <taxon>Actinoalloteichus</taxon>
    </lineage>
</organism>
<proteinExistence type="predicted"/>
<keyword evidence="3" id="KW-1185">Reference proteome</keyword>
<reference evidence="3" key="1">
    <citation type="submission" date="2016-03" db="EMBL/GenBank/DDBJ databases">
        <title>Complete genome sequence of the type strain Actinoalloteichus hymeniacidonis DSM 45092.</title>
        <authorList>
            <person name="Schaffert L."/>
            <person name="Albersmeier A."/>
            <person name="Winkler A."/>
            <person name="Kalinowski J."/>
            <person name="Zotchev S."/>
            <person name="Ruckert C."/>
        </authorList>
    </citation>
    <scope>NUCLEOTIDE SEQUENCE [LARGE SCALE GENOMIC DNA]</scope>
    <source>
        <strain evidence="3">HPA177(T) (DSM 45092(T))</strain>
    </source>
</reference>
<gene>
    <name evidence="2" type="ORF">TL08_20820</name>
</gene>
<accession>A0AAC9HUV2</accession>
<dbReference type="Proteomes" id="UP000095210">
    <property type="component" value="Chromosome"/>
</dbReference>
<feature type="region of interest" description="Disordered" evidence="1">
    <location>
        <begin position="47"/>
        <end position="75"/>
    </location>
</feature>
<sequence>MSYRLAMVAGSTFTYGRMGRVDAIPKTFSSRFSDLAHSGRVRCSLEGSSQWVRPSQRRTDRTATRGRRNSASRSDIGRTEHLDVRQRAVIGGTTPTTPTATVMSDALSLRCLSQDRAKDPVSGADAADVRACIAIAALRRAVDLISVSEAPAVEVPTNASDLHRPPGIGSDTPQCASTDERYRPTQRKRRAANRASGHDPRHSDRDPNRSGPPNHWRPAVAYSPADARAVATRSPD</sequence>
<evidence type="ECO:0000256" key="1">
    <source>
        <dbReference type="SAM" id="MobiDB-lite"/>
    </source>
</evidence>
<protein>
    <submittedName>
        <fullName evidence="2">Uncharacterized protein</fullName>
    </submittedName>
</protein>